<feature type="non-terminal residue" evidence="2">
    <location>
        <position position="44"/>
    </location>
</feature>
<dbReference type="Proteomes" id="UP000265520">
    <property type="component" value="Unassembled WGS sequence"/>
</dbReference>
<keyword evidence="1" id="KW-0472">Membrane</keyword>
<evidence type="ECO:0000256" key="1">
    <source>
        <dbReference type="SAM" id="Phobius"/>
    </source>
</evidence>
<evidence type="ECO:0000313" key="2">
    <source>
        <dbReference type="EMBL" id="MCI57509.1"/>
    </source>
</evidence>
<keyword evidence="1" id="KW-0812">Transmembrane</keyword>
<sequence>MPGAIITNNDSGKNYPGKLTFRVFITCLTAAFGGLIFGYDLGIS</sequence>
<dbReference type="EMBL" id="LXQA010530205">
    <property type="protein sequence ID" value="MCI57509.1"/>
    <property type="molecule type" value="Genomic_DNA"/>
</dbReference>
<keyword evidence="3" id="KW-1185">Reference proteome</keyword>
<proteinExistence type="predicted"/>
<organism evidence="2 3">
    <name type="scientific">Trifolium medium</name>
    <dbReference type="NCBI Taxonomy" id="97028"/>
    <lineage>
        <taxon>Eukaryota</taxon>
        <taxon>Viridiplantae</taxon>
        <taxon>Streptophyta</taxon>
        <taxon>Embryophyta</taxon>
        <taxon>Tracheophyta</taxon>
        <taxon>Spermatophyta</taxon>
        <taxon>Magnoliopsida</taxon>
        <taxon>eudicotyledons</taxon>
        <taxon>Gunneridae</taxon>
        <taxon>Pentapetalae</taxon>
        <taxon>rosids</taxon>
        <taxon>fabids</taxon>
        <taxon>Fabales</taxon>
        <taxon>Fabaceae</taxon>
        <taxon>Papilionoideae</taxon>
        <taxon>50 kb inversion clade</taxon>
        <taxon>NPAAA clade</taxon>
        <taxon>Hologalegina</taxon>
        <taxon>IRL clade</taxon>
        <taxon>Trifolieae</taxon>
        <taxon>Trifolium</taxon>
    </lineage>
</organism>
<reference evidence="2 3" key="1">
    <citation type="journal article" date="2018" name="Front. Plant Sci.">
        <title>Red Clover (Trifolium pratense) and Zigzag Clover (T. medium) - A Picture of Genomic Similarities and Differences.</title>
        <authorList>
            <person name="Dluhosova J."/>
            <person name="Istvanek J."/>
            <person name="Nedelnik J."/>
            <person name="Repkova J."/>
        </authorList>
    </citation>
    <scope>NUCLEOTIDE SEQUENCE [LARGE SCALE GENOMIC DNA]</scope>
    <source>
        <strain evidence="3">cv. 10/8</strain>
        <tissue evidence="2">Leaf</tissue>
    </source>
</reference>
<evidence type="ECO:0000313" key="3">
    <source>
        <dbReference type="Proteomes" id="UP000265520"/>
    </source>
</evidence>
<feature type="transmembrane region" description="Helical" evidence="1">
    <location>
        <begin position="19"/>
        <end position="39"/>
    </location>
</feature>
<name>A0A392T8Z4_9FABA</name>
<protein>
    <submittedName>
        <fullName evidence="2">Hexose transporter</fullName>
    </submittedName>
</protein>
<comment type="caution">
    <text evidence="2">The sequence shown here is derived from an EMBL/GenBank/DDBJ whole genome shotgun (WGS) entry which is preliminary data.</text>
</comment>
<dbReference type="AlphaFoldDB" id="A0A392T8Z4"/>
<keyword evidence="1" id="KW-1133">Transmembrane helix</keyword>
<accession>A0A392T8Z4</accession>